<keyword evidence="2" id="KW-1185">Reference proteome</keyword>
<accession>A0ABS5QNL2</accession>
<evidence type="ECO:0000313" key="1">
    <source>
        <dbReference type="EMBL" id="MBS8122273.1"/>
    </source>
</evidence>
<organism evidence="1 2">
    <name type="scientific">Candidatus Vampirococcus lugosii</name>
    <dbReference type="NCBI Taxonomy" id="2789015"/>
    <lineage>
        <taxon>Bacteria</taxon>
        <taxon>Candidatus Absconditibacteriota</taxon>
        <taxon>Vampirococcus</taxon>
    </lineage>
</organism>
<proteinExistence type="predicted"/>
<name>A0ABS5QNL2_9BACT</name>
<dbReference type="EMBL" id="JAEDAM010000063">
    <property type="protein sequence ID" value="MBS8122273.1"/>
    <property type="molecule type" value="Genomic_DNA"/>
</dbReference>
<sequence length="93" mass="10742">MEFTRRIYKNEIKPSKFRLLRGALNFNNLKPKGGRHKALLGPEVPYVIPRILKLPTMIMVISQITLDGYLLSYFSDEKPKPGQLTSPWLENNV</sequence>
<evidence type="ECO:0000313" key="2">
    <source>
        <dbReference type="Proteomes" id="UP000680365"/>
    </source>
</evidence>
<gene>
    <name evidence="1" type="ORF">VAMP_237n70</name>
</gene>
<comment type="caution">
    <text evidence="1">The sequence shown here is derived from an EMBL/GenBank/DDBJ whole genome shotgun (WGS) entry which is preliminary data.</text>
</comment>
<dbReference type="RefSeq" id="WP_213349692.1">
    <property type="nucleotide sequence ID" value="NZ_JAEDAM010000063.1"/>
</dbReference>
<protein>
    <submittedName>
        <fullName evidence="1">Uncharacterized protein</fullName>
    </submittedName>
</protein>
<dbReference type="Proteomes" id="UP000680365">
    <property type="component" value="Unassembled WGS sequence"/>
</dbReference>
<reference evidence="1 2" key="1">
    <citation type="journal article" date="2021" name="Nat. Commun.">
        <title>Reductive evolution and unique predatory mode in the CPR bacterium Vampirococcus lugosii.</title>
        <authorList>
            <person name="Moreira D."/>
            <person name="Zivanovic Y."/>
            <person name="Lopez-Archilla A.I."/>
            <person name="Iniesto M."/>
            <person name="Lopez-Garcia P."/>
        </authorList>
    </citation>
    <scope>NUCLEOTIDE SEQUENCE [LARGE SCALE GENOMIC DNA]</scope>
    <source>
        <strain evidence="1">Chiprana</strain>
    </source>
</reference>